<keyword evidence="3" id="KW-1185">Reference proteome</keyword>
<evidence type="ECO:0000313" key="2">
    <source>
        <dbReference type="EMBL" id="AFZ80241.1"/>
    </source>
</evidence>
<dbReference type="eggNOG" id="ENOG502QXFH">
    <property type="taxonomic scope" value="Eukaryota"/>
</dbReference>
<feature type="transmembrane region" description="Helical" evidence="1">
    <location>
        <begin position="456"/>
        <end position="481"/>
    </location>
</feature>
<dbReference type="AlphaFoldDB" id="L0AYZ6"/>
<gene>
    <name evidence="2" type="ORF">BEWA_030940</name>
</gene>
<dbReference type="VEuPathDB" id="PiroplasmaDB:BEWA_030940"/>
<evidence type="ECO:0000313" key="3">
    <source>
        <dbReference type="Proteomes" id="UP000031512"/>
    </source>
</evidence>
<accession>L0AYZ6</accession>
<dbReference type="KEGG" id="beq:BEWA_030940"/>
<sequence>MHLGCKFIYELIYQLRVEGTSWSIINLNDDILFDLCSGSLELRLSQRAVKPLIEMVLKKMPEATPDRIVKVICGFSNYFNDFKLTSNSAMWVFLRTKKSEEKDIDALRLAANNSLNMLDSRHGNKHIAFRTAIEYAKVIGMTKINDFKDLTTLSKFMFSISSTVSAFTYHDYQIVSRKMMDIMRTKENWHSSVFSQILWSMYMGRFINIEIFELISSQVMNTIHTLPTDHLTLCIFPLIHFFPLDRQLMVLTLDYTKDILLRIGDCNKHHRFFQDIEVQLVRIIWSIIISDVSECDEKFTKDLLWCISNINWDRFLLHCKVQDIRKISQICTMLELDVFRGKSLDVKLTSLFPSRVLDAVEHDNEMSQDINRISVSQDRVRRVLDKLGVLYRSEFTVYRSIIVDFAVSKDKIEFKPDLLIEVDGPHHYIVRHSFNNHSDEDYELIRNRKTATKYRFVIIHFYILFRLLSLLGLNVATVPWIEGYRGKLDKFVEDILRDGNVPFG</sequence>
<organism evidence="2 3">
    <name type="scientific">Theileria equi strain WA</name>
    <dbReference type="NCBI Taxonomy" id="1537102"/>
    <lineage>
        <taxon>Eukaryota</taxon>
        <taxon>Sar</taxon>
        <taxon>Alveolata</taxon>
        <taxon>Apicomplexa</taxon>
        <taxon>Aconoidasida</taxon>
        <taxon>Piroplasmida</taxon>
        <taxon>Theileriidae</taxon>
        <taxon>Theileria</taxon>
    </lineage>
</organism>
<keyword evidence="1" id="KW-1133">Transmembrane helix</keyword>
<dbReference type="OrthoDB" id="392568at2759"/>
<proteinExistence type="predicted"/>
<keyword evidence="1" id="KW-0812">Transmembrane</keyword>
<dbReference type="Proteomes" id="UP000031512">
    <property type="component" value="Chromosome 1"/>
</dbReference>
<protein>
    <recommendedName>
        <fullName evidence="4">RAP domain-containing protein</fullName>
    </recommendedName>
</protein>
<dbReference type="EMBL" id="CP001669">
    <property type="protein sequence ID" value="AFZ80241.1"/>
    <property type="molecule type" value="Genomic_DNA"/>
</dbReference>
<reference evidence="2 3" key="1">
    <citation type="journal article" date="2012" name="BMC Genomics">
        <title>Comparative genomic analysis and phylogenetic position of Theileria equi.</title>
        <authorList>
            <person name="Kappmeyer L.S."/>
            <person name="Thiagarajan M."/>
            <person name="Herndon D.R."/>
            <person name="Ramsay J.D."/>
            <person name="Caler E."/>
            <person name="Djikeng A."/>
            <person name="Gillespie J.J."/>
            <person name="Lau A.O."/>
            <person name="Roalson E.H."/>
            <person name="Silva J.C."/>
            <person name="Silva M.G."/>
            <person name="Suarez C.E."/>
            <person name="Ueti M.W."/>
            <person name="Nene V.M."/>
            <person name="Mealey R.H."/>
            <person name="Knowles D.P."/>
            <person name="Brayton K.A."/>
        </authorList>
    </citation>
    <scope>NUCLEOTIDE SEQUENCE [LARGE SCALE GENOMIC DNA]</scope>
    <source>
        <strain evidence="2 3">WA</strain>
    </source>
</reference>
<dbReference type="RefSeq" id="XP_004829907.1">
    <property type="nucleotide sequence ID" value="XM_004829850.1"/>
</dbReference>
<name>L0AYZ6_THEEQ</name>
<evidence type="ECO:0008006" key="4">
    <source>
        <dbReference type="Google" id="ProtNLM"/>
    </source>
</evidence>
<evidence type="ECO:0000256" key="1">
    <source>
        <dbReference type="SAM" id="Phobius"/>
    </source>
</evidence>
<dbReference type="GeneID" id="15803460"/>
<keyword evidence="1" id="KW-0472">Membrane</keyword>